<dbReference type="AlphaFoldDB" id="V5HLN7"/>
<name>V5HLN7_IXORI</name>
<sequence>FPSEPFLNEFSDFNYGLCKQATNTFQKKPSKHFLNSIYEKTIKNSHQYNDIVISVSENEVVKYKQKPYVRQFTAIGPN</sequence>
<dbReference type="EMBL" id="GANP01010040">
    <property type="protein sequence ID" value="JAB74428.1"/>
    <property type="molecule type" value="mRNA"/>
</dbReference>
<organism evidence="1">
    <name type="scientific">Ixodes ricinus</name>
    <name type="common">Common tick</name>
    <name type="synonym">Acarus ricinus</name>
    <dbReference type="NCBI Taxonomy" id="34613"/>
    <lineage>
        <taxon>Eukaryota</taxon>
        <taxon>Metazoa</taxon>
        <taxon>Ecdysozoa</taxon>
        <taxon>Arthropoda</taxon>
        <taxon>Chelicerata</taxon>
        <taxon>Arachnida</taxon>
        <taxon>Acari</taxon>
        <taxon>Parasitiformes</taxon>
        <taxon>Ixodida</taxon>
        <taxon>Ixodoidea</taxon>
        <taxon>Ixodidae</taxon>
        <taxon>Ixodinae</taxon>
        <taxon>Ixodes</taxon>
    </lineage>
</organism>
<protein>
    <submittedName>
        <fullName evidence="1">Uncharacterized protein</fullName>
    </submittedName>
</protein>
<proteinExistence type="evidence at transcript level"/>
<evidence type="ECO:0000313" key="1">
    <source>
        <dbReference type="EMBL" id="JAB74428.1"/>
    </source>
</evidence>
<feature type="non-terminal residue" evidence="1">
    <location>
        <position position="1"/>
    </location>
</feature>
<accession>V5HLN7</accession>
<reference evidence="1" key="1">
    <citation type="journal article" date="2015" name="Sci. Rep.">
        <title>Tissue- and time-dependent transcription in Ixodes ricinus salivary glands and midguts when blood feeding on the vertebrate host.</title>
        <authorList>
            <person name="Kotsyfakis M."/>
            <person name="Schwarz A."/>
            <person name="Erhart J."/>
            <person name="Ribeiro J.M."/>
        </authorList>
    </citation>
    <scope>NUCLEOTIDE SEQUENCE</scope>
    <source>
        <tissue evidence="1">Salivary gland and midgut</tissue>
    </source>
</reference>